<dbReference type="AlphaFoldDB" id="A0A0F7VRS1"/>
<comment type="similarity">
    <text evidence="1">Belongs to the ATP-dependent DNA ligase family.</text>
</comment>
<dbReference type="KEGG" id="sle:sle_00390"/>
<dbReference type="Gene3D" id="3.30.470.30">
    <property type="entry name" value="DNA ligase/mRNA capping enzyme"/>
    <property type="match status" value="1"/>
</dbReference>
<evidence type="ECO:0000256" key="1">
    <source>
        <dbReference type="ARBA" id="ARBA00007572"/>
    </source>
</evidence>
<dbReference type="CDD" id="cd07905">
    <property type="entry name" value="Adenylation_DNA_ligase_LigC"/>
    <property type="match status" value="1"/>
</dbReference>
<dbReference type="InterPro" id="IPR012310">
    <property type="entry name" value="DNA_ligase_ATP-dep_cent"/>
</dbReference>
<comment type="catalytic activity">
    <reaction evidence="3">
        <text>ATP + (deoxyribonucleotide)n-3'-hydroxyl + 5'-phospho-(deoxyribonucleotide)m = (deoxyribonucleotide)n+m + AMP + diphosphate.</text>
        <dbReference type="EC" id="6.5.1.1"/>
    </reaction>
</comment>
<evidence type="ECO:0000256" key="2">
    <source>
        <dbReference type="ARBA" id="ARBA00022598"/>
    </source>
</evidence>
<dbReference type="PANTHER" id="PTHR45674">
    <property type="entry name" value="DNA LIGASE 1/3 FAMILY MEMBER"/>
    <property type="match status" value="1"/>
</dbReference>
<dbReference type="Proteomes" id="UP000035016">
    <property type="component" value="Chromosome Chromosome"/>
</dbReference>
<gene>
    <name evidence="5" type="primary">sle_00390</name>
</gene>
<evidence type="ECO:0000259" key="4">
    <source>
        <dbReference type="Pfam" id="PF01068"/>
    </source>
</evidence>
<dbReference type="InterPro" id="IPR044119">
    <property type="entry name" value="Adenylation_LigC-like"/>
</dbReference>
<dbReference type="EMBL" id="LN831790">
    <property type="protein sequence ID" value="CQR59501.1"/>
    <property type="molecule type" value="Genomic_DNA"/>
</dbReference>
<evidence type="ECO:0000256" key="3">
    <source>
        <dbReference type="ARBA" id="ARBA00034003"/>
    </source>
</evidence>
<sequence>MLAQARDTVPAPGVLPGELRFQMKFDGYRAIVFTPWPASGPVLVQSRRGSLMQSRFPDLVRAAADLPDGLVLDGELVVWAGGRMSFEALQRRAVSGGRTAARLAQEMPAHFIASDLLQLDGRELLHVSYGERRARLEQLFTDRGLSAPWTLCPETDDVVTAREWLTSWTQVPGVEGLVIRGSGQRYLPGARALYKVRRRDTTEAVIGASTGIVRRPRTLVLGRLDEAGVLRPAGPGHLWEGVRFATSWGSRTPLDVVLVEPELVAEITVGTALERGAWRHPVRFARLRLDVAVADVPPFGAGAEPASG</sequence>
<name>A0A0F7VRS1_STRLW</name>
<reference evidence="5 6" key="1">
    <citation type="submission" date="2015-02" db="EMBL/GenBank/DDBJ databases">
        <authorList>
            <person name="Gomez-Escribano P.J."/>
        </authorList>
    </citation>
    <scope>NUCLEOTIDE SEQUENCE [LARGE SCALE GENOMIC DNA]</scope>
    <source>
        <strain evidence="6">C34 (DSM 42122 / NRRL B-24963)</strain>
    </source>
</reference>
<dbReference type="GO" id="GO:0005524">
    <property type="term" value="F:ATP binding"/>
    <property type="evidence" value="ECO:0007669"/>
    <property type="project" value="InterPro"/>
</dbReference>
<dbReference type="Gene3D" id="2.40.50.140">
    <property type="entry name" value="Nucleic acid-binding proteins"/>
    <property type="match status" value="1"/>
</dbReference>
<dbReference type="GO" id="GO:0006310">
    <property type="term" value="P:DNA recombination"/>
    <property type="evidence" value="ECO:0007669"/>
    <property type="project" value="InterPro"/>
</dbReference>
<dbReference type="GO" id="GO:0006281">
    <property type="term" value="P:DNA repair"/>
    <property type="evidence" value="ECO:0007669"/>
    <property type="project" value="InterPro"/>
</dbReference>
<feature type="domain" description="ATP-dependent DNA ligase family profile" evidence="4">
    <location>
        <begin position="16"/>
        <end position="196"/>
    </location>
</feature>
<proteinExistence type="inferred from homology"/>
<evidence type="ECO:0000313" key="6">
    <source>
        <dbReference type="Proteomes" id="UP000035016"/>
    </source>
</evidence>
<keyword evidence="2 5" id="KW-0436">Ligase</keyword>
<dbReference type="GO" id="GO:0003910">
    <property type="term" value="F:DNA ligase (ATP) activity"/>
    <property type="evidence" value="ECO:0007669"/>
    <property type="project" value="UniProtKB-EC"/>
</dbReference>
<dbReference type="SUPFAM" id="SSF56091">
    <property type="entry name" value="DNA ligase/mRNA capping enzyme, catalytic domain"/>
    <property type="match status" value="1"/>
</dbReference>
<dbReference type="InterPro" id="IPR050191">
    <property type="entry name" value="ATP-dep_DNA_ligase"/>
</dbReference>
<evidence type="ECO:0000313" key="5">
    <source>
        <dbReference type="EMBL" id="CQR59501.1"/>
    </source>
</evidence>
<accession>A0A0F7VRS1</accession>
<protein>
    <submittedName>
        <fullName evidence="5">Probable DNA ligase</fullName>
    </submittedName>
</protein>
<dbReference type="Pfam" id="PF01068">
    <property type="entry name" value="DNA_ligase_A_M"/>
    <property type="match status" value="1"/>
</dbReference>
<dbReference type="InterPro" id="IPR012340">
    <property type="entry name" value="NA-bd_OB-fold"/>
</dbReference>
<organism evidence="5 6">
    <name type="scientific">Streptomyces leeuwenhoekii</name>
    <dbReference type="NCBI Taxonomy" id="1437453"/>
    <lineage>
        <taxon>Bacteria</taxon>
        <taxon>Bacillati</taxon>
        <taxon>Actinomycetota</taxon>
        <taxon>Actinomycetes</taxon>
        <taxon>Kitasatosporales</taxon>
        <taxon>Streptomycetaceae</taxon>
        <taxon>Streptomyces</taxon>
    </lineage>
</organism>
<dbReference type="PANTHER" id="PTHR45674:SF4">
    <property type="entry name" value="DNA LIGASE 1"/>
    <property type="match status" value="1"/>
</dbReference>